<reference evidence="2" key="1">
    <citation type="submission" date="2024-07" db="EMBL/GenBank/DDBJ databases">
        <title>Complete genome sequence of Verrucomicrobiaceae bacterium NT6N.</title>
        <authorList>
            <person name="Huang C."/>
            <person name="Takami H."/>
            <person name="Hamasaki K."/>
        </authorList>
    </citation>
    <scope>NUCLEOTIDE SEQUENCE</scope>
    <source>
        <strain evidence="2">NT6N</strain>
    </source>
</reference>
<sequence>MLDFSTLSRTTSAAVASALLFTAPLTILAQEKSQTVFEKHQSKIEPSIERALEYLAKVQDQDGSYPDRFGKSTGIPALAGMAFLSKGHMATEGPYAQNINRCIDFIIASQKENGVYEAASGGSGPMYAHNISTLFLSEVSGMVDPGRQKKIDASLPKALKLILQAQQVKKSSRHQGGWRYHPGSRDSDTSCSGWALMALRSAKLNGAAVPDKAIKDAVDYLYRHHDKKTGSFGYTDSQGHKTTLTGMGLLCLELCGEHGKPSTIKAGEFVLKTHRSLPNNQFEYYGNYYNAQGMFQLGGKFWEQYATWMYENYLPKQKDDGSWDSREAGSVYGTSMMVLAFTVPYRQLPIYQRDETVDEE</sequence>
<protein>
    <recommendedName>
        <fullName evidence="3">Prenyltransferase</fullName>
    </recommendedName>
</protein>
<evidence type="ECO:0008006" key="3">
    <source>
        <dbReference type="Google" id="ProtNLM"/>
    </source>
</evidence>
<feature type="chain" id="PRO_5043826501" description="Prenyltransferase" evidence="1">
    <location>
        <begin position="30"/>
        <end position="360"/>
    </location>
</feature>
<dbReference type="EMBL" id="AP026866">
    <property type="protein sequence ID" value="BDS06582.1"/>
    <property type="molecule type" value="Genomic_DNA"/>
</dbReference>
<feature type="signal peptide" evidence="1">
    <location>
        <begin position="1"/>
        <end position="29"/>
    </location>
</feature>
<organism evidence="2">
    <name type="scientific">Oceaniferula spumae</name>
    <dbReference type="NCBI Taxonomy" id="2979115"/>
    <lineage>
        <taxon>Bacteria</taxon>
        <taxon>Pseudomonadati</taxon>
        <taxon>Verrucomicrobiota</taxon>
        <taxon>Verrucomicrobiia</taxon>
        <taxon>Verrucomicrobiales</taxon>
        <taxon>Verrucomicrobiaceae</taxon>
        <taxon>Oceaniferula</taxon>
    </lineage>
</organism>
<accession>A0AAT9FKU9</accession>
<dbReference type="CDD" id="cd00688">
    <property type="entry name" value="ISOPREN_C2_like"/>
    <property type="match status" value="1"/>
</dbReference>
<gene>
    <name evidence="2" type="ORF">NT6N_16220</name>
</gene>
<dbReference type="AlphaFoldDB" id="A0AAT9FKU9"/>
<keyword evidence="1" id="KW-0732">Signal</keyword>
<evidence type="ECO:0000313" key="2">
    <source>
        <dbReference type="EMBL" id="BDS06582.1"/>
    </source>
</evidence>
<evidence type="ECO:0000256" key="1">
    <source>
        <dbReference type="SAM" id="SignalP"/>
    </source>
</evidence>
<proteinExistence type="predicted"/>
<dbReference type="InterPro" id="IPR008930">
    <property type="entry name" value="Terpenoid_cyclase/PrenylTrfase"/>
</dbReference>
<dbReference type="SUPFAM" id="SSF48239">
    <property type="entry name" value="Terpenoid cyclases/Protein prenyltransferases"/>
    <property type="match status" value="1"/>
</dbReference>
<name>A0AAT9FKU9_9BACT</name>
<dbReference type="Gene3D" id="1.50.10.20">
    <property type="match status" value="2"/>
</dbReference>
<dbReference type="KEGG" id="osu:NT6N_16220"/>